<dbReference type="AlphaFoldDB" id="A7HW33"/>
<proteinExistence type="predicted"/>
<dbReference type="InterPro" id="IPR011991">
    <property type="entry name" value="ArsR-like_HTH"/>
</dbReference>
<dbReference type="InterPro" id="IPR036390">
    <property type="entry name" value="WH_DNA-bd_sf"/>
</dbReference>
<dbReference type="OrthoDB" id="9790747at2"/>
<dbReference type="SUPFAM" id="SSF46785">
    <property type="entry name" value="Winged helix' DNA-binding domain"/>
    <property type="match status" value="1"/>
</dbReference>
<evidence type="ECO:0000313" key="2">
    <source>
        <dbReference type="EMBL" id="ABS64116.1"/>
    </source>
</evidence>
<accession>A7HW33</accession>
<dbReference type="PANTHER" id="PTHR38600">
    <property type="entry name" value="TRANSCRIPTIONAL REGULATORY PROTEIN"/>
    <property type="match status" value="1"/>
</dbReference>
<dbReference type="GO" id="GO:0003700">
    <property type="term" value="F:DNA-binding transcription factor activity"/>
    <property type="evidence" value="ECO:0007669"/>
    <property type="project" value="InterPro"/>
</dbReference>
<dbReference type="STRING" id="402881.Plav_2507"/>
<dbReference type="PRINTS" id="PR00778">
    <property type="entry name" value="HTHARSR"/>
</dbReference>
<organism evidence="2 3">
    <name type="scientific">Parvibaculum lavamentivorans (strain DS-1 / DSM 13023 / NCIMB 13966)</name>
    <dbReference type="NCBI Taxonomy" id="402881"/>
    <lineage>
        <taxon>Bacteria</taxon>
        <taxon>Pseudomonadati</taxon>
        <taxon>Pseudomonadota</taxon>
        <taxon>Alphaproteobacteria</taxon>
        <taxon>Hyphomicrobiales</taxon>
        <taxon>Parvibaculaceae</taxon>
        <taxon>Parvibaculum</taxon>
    </lineage>
</organism>
<dbReference type="CDD" id="cd00090">
    <property type="entry name" value="HTH_ARSR"/>
    <property type="match status" value="1"/>
</dbReference>
<reference evidence="2 3" key="1">
    <citation type="journal article" date="2011" name="Stand. Genomic Sci.">
        <title>Complete genome sequence of Parvibaculum lavamentivorans type strain (DS-1(T)).</title>
        <authorList>
            <person name="Schleheck D."/>
            <person name="Weiss M."/>
            <person name="Pitluck S."/>
            <person name="Bruce D."/>
            <person name="Land M.L."/>
            <person name="Han S."/>
            <person name="Saunders E."/>
            <person name="Tapia R."/>
            <person name="Detter C."/>
            <person name="Brettin T."/>
            <person name="Han J."/>
            <person name="Woyke T."/>
            <person name="Goodwin L."/>
            <person name="Pennacchio L."/>
            <person name="Nolan M."/>
            <person name="Cook A.M."/>
            <person name="Kjelleberg S."/>
            <person name="Thomas T."/>
        </authorList>
    </citation>
    <scope>NUCLEOTIDE SEQUENCE [LARGE SCALE GENOMIC DNA]</scope>
    <source>
        <strain evidence="3">DS-1 / DSM 13023 / NCIMB 13966</strain>
    </source>
</reference>
<dbReference type="InterPro" id="IPR001845">
    <property type="entry name" value="HTH_ArsR_DNA-bd_dom"/>
</dbReference>
<feature type="domain" description="HTH arsR-type" evidence="1">
    <location>
        <begin position="3"/>
        <end position="97"/>
    </location>
</feature>
<dbReference type="Gene3D" id="1.10.10.10">
    <property type="entry name" value="Winged helix-like DNA-binding domain superfamily/Winged helix DNA-binding domain"/>
    <property type="match status" value="1"/>
</dbReference>
<dbReference type="KEGG" id="pla:Plav_2507"/>
<name>A7HW33_PARL1</name>
<dbReference type="PROSITE" id="PS50987">
    <property type="entry name" value="HTH_ARSR_2"/>
    <property type="match status" value="1"/>
</dbReference>
<evidence type="ECO:0000313" key="3">
    <source>
        <dbReference type="Proteomes" id="UP000006377"/>
    </source>
</evidence>
<dbReference type="HOGENOM" id="CLU_097806_0_3_5"/>
<gene>
    <name evidence="2" type="ordered locus">Plav_2507</name>
</gene>
<dbReference type="eggNOG" id="COG0640">
    <property type="taxonomic scope" value="Bacteria"/>
</dbReference>
<dbReference type="Pfam" id="PF12840">
    <property type="entry name" value="HTH_20"/>
    <property type="match status" value="1"/>
</dbReference>
<dbReference type="RefSeq" id="WP_012111427.1">
    <property type="nucleotide sequence ID" value="NC_009719.1"/>
</dbReference>
<dbReference type="PANTHER" id="PTHR38600:SF1">
    <property type="entry name" value="TRANSCRIPTIONAL REGULATORY PROTEIN"/>
    <property type="match status" value="1"/>
</dbReference>
<dbReference type="NCBIfam" id="NF033788">
    <property type="entry name" value="HTH_metalloreg"/>
    <property type="match status" value="1"/>
</dbReference>
<protein>
    <submittedName>
        <fullName evidence="2">Regulatory protein ArsR</fullName>
    </submittedName>
</protein>
<keyword evidence="3" id="KW-1185">Reference proteome</keyword>
<dbReference type="EMBL" id="CP000774">
    <property type="protein sequence ID" value="ABS64116.1"/>
    <property type="molecule type" value="Genomic_DNA"/>
</dbReference>
<dbReference type="Proteomes" id="UP000006377">
    <property type="component" value="Chromosome"/>
</dbReference>
<evidence type="ECO:0000259" key="1">
    <source>
        <dbReference type="PROSITE" id="PS50987"/>
    </source>
</evidence>
<dbReference type="SMART" id="SM00418">
    <property type="entry name" value="HTH_ARSR"/>
    <property type="match status" value="1"/>
</dbReference>
<dbReference type="InterPro" id="IPR036388">
    <property type="entry name" value="WH-like_DNA-bd_sf"/>
</dbReference>
<sequence>MSAAPAEPEEIDRILAALADPTRRRMVDLLRDGPMRAGELAAAFDISGPAVSRHLRVLRENDLIEEEAAGDDRRLRVYRLRAAPFADLQSWLEEVAAFWTVQLSAFKKHAEGKSRKGRKK</sequence>